<dbReference type="EMBL" id="CAMXCT020003179">
    <property type="protein sequence ID" value="CAL1156259.1"/>
    <property type="molecule type" value="Genomic_DNA"/>
</dbReference>
<gene>
    <name evidence="1" type="ORF">C1SCF055_LOCUS28799</name>
</gene>
<reference evidence="2 3" key="2">
    <citation type="submission" date="2024-05" db="EMBL/GenBank/DDBJ databases">
        <authorList>
            <person name="Chen Y."/>
            <person name="Shah S."/>
            <person name="Dougan E. K."/>
            <person name="Thang M."/>
            <person name="Chan C."/>
        </authorList>
    </citation>
    <scope>NUCLEOTIDE SEQUENCE [LARGE SCALE GENOMIC DNA]</scope>
</reference>
<reference evidence="1" key="1">
    <citation type="submission" date="2022-10" db="EMBL/GenBank/DDBJ databases">
        <authorList>
            <person name="Chen Y."/>
            <person name="Dougan E. K."/>
            <person name="Chan C."/>
            <person name="Rhodes N."/>
            <person name="Thang M."/>
        </authorList>
    </citation>
    <scope>NUCLEOTIDE SEQUENCE</scope>
</reference>
<dbReference type="AlphaFoldDB" id="A0A9P1D306"/>
<evidence type="ECO:0000313" key="1">
    <source>
        <dbReference type="EMBL" id="CAI4002884.1"/>
    </source>
</evidence>
<dbReference type="EMBL" id="CAMXCT010003179">
    <property type="protein sequence ID" value="CAI4002884.1"/>
    <property type="molecule type" value="Genomic_DNA"/>
</dbReference>
<sequence>MNRPVNFRAPDVRDQSTIQTEKVVDPPRCWVLDHGVNYLGLCPNAGCISHEKGATICQMGLGKFRPNEQLCYKEIACRACHSLFAPHCYVFYHCSAKINFCIVGESADQISLSEDRECKARQLGKRGKTLVYEMLVIEVERPGTFPDRDSLEILNIHKDSMFQSSISLLSTASTITSPLLSGAEMSPAQIHFIQDSIANRFTCGRSVRDTMEKLKRGVLRALDIPTIRVFQWKGKWHTEDNRRLWCFKEAGLSSVPVKRICVFQVDTRKFSTTNNGLSVFMR</sequence>
<dbReference type="OrthoDB" id="414567at2759"/>
<evidence type="ECO:0000313" key="3">
    <source>
        <dbReference type="Proteomes" id="UP001152797"/>
    </source>
</evidence>
<organism evidence="1">
    <name type="scientific">Cladocopium goreaui</name>
    <dbReference type="NCBI Taxonomy" id="2562237"/>
    <lineage>
        <taxon>Eukaryota</taxon>
        <taxon>Sar</taxon>
        <taxon>Alveolata</taxon>
        <taxon>Dinophyceae</taxon>
        <taxon>Suessiales</taxon>
        <taxon>Symbiodiniaceae</taxon>
        <taxon>Cladocopium</taxon>
    </lineage>
</organism>
<protein>
    <submittedName>
        <fullName evidence="1">Uncharacterized protein</fullName>
    </submittedName>
</protein>
<comment type="caution">
    <text evidence="1">The sequence shown here is derived from an EMBL/GenBank/DDBJ whole genome shotgun (WGS) entry which is preliminary data.</text>
</comment>
<dbReference type="Proteomes" id="UP001152797">
    <property type="component" value="Unassembled WGS sequence"/>
</dbReference>
<keyword evidence="3" id="KW-1185">Reference proteome</keyword>
<accession>A0A9P1D306</accession>
<dbReference type="EMBL" id="CAMXCT030003179">
    <property type="protein sequence ID" value="CAL4790196.1"/>
    <property type="molecule type" value="Genomic_DNA"/>
</dbReference>
<name>A0A9P1D306_9DINO</name>
<proteinExistence type="predicted"/>
<evidence type="ECO:0000313" key="2">
    <source>
        <dbReference type="EMBL" id="CAL4790196.1"/>
    </source>
</evidence>